<dbReference type="CDD" id="cd12148">
    <property type="entry name" value="fungal_TF_MHR"/>
    <property type="match status" value="1"/>
</dbReference>
<protein>
    <submittedName>
        <fullName evidence="9">Piso0_003692 protein</fullName>
    </submittedName>
</protein>
<dbReference type="InParanoid" id="G8YAR6"/>
<dbReference type="InterPro" id="IPR036236">
    <property type="entry name" value="Znf_C2H2_sf"/>
</dbReference>
<evidence type="ECO:0000313" key="10">
    <source>
        <dbReference type="EMBL" id="CCE84151.1"/>
    </source>
</evidence>
<feature type="domain" description="C2H2-type" evidence="8">
    <location>
        <begin position="19"/>
        <end position="48"/>
    </location>
</feature>
<reference evidence="9" key="1">
    <citation type="submission" date="2011-10" db="EMBL/GenBank/DDBJ databases">
        <authorList>
            <person name="Genoscope - CEA"/>
        </authorList>
    </citation>
    <scope>NUCLEOTIDE SEQUENCE</scope>
</reference>
<dbReference type="InterPro" id="IPR007219">
    <property type="entry name" value="XnlR_reg_dom"/>
</dbReference>
<keyword evidence="11" id="KW-1185">Reference proteome</keyword>
<keyword evidence="4 7" id="KW-0863">Zinc-finger</keyword>
<sequence>MSGTEIHESKKRKRIHGTFACEHPGCDKVFTRIDRLTRHKKNHDPTKRHICEWPGCGRDFVRNDVKEKHYKKHLTNTLNNHDSNYIPANLGVNKSGEESFPMNNSNLLNSIEENIVPAKNNQDVPDSKLSPADLIEWLFHEDTFNGDRLYQSNEYANFPGGYSPVSFTESVLAAPSPQFPFIYDNRKFDDTIREKLIRLIPSLDQNPDFENSKIEKYFQTYWLVYHPQYPILHRPTFSYYKAEPLLLLAIIVLGSSLIKCTGFVEIYSFDNTQKLAEEIAGPLRWLIFSSSDCRPPAKLYIIQSLLLLESFEITSTSRFLHERSFLYHGTKIQLLRRSPILGGDPLNKCNEDNHPRLWEQWIEFESMKRASFMAFYLDTVNAAVYGHTLILYAHQIKLNLPCNEELWEFDNQQSLNESTLRLKNPKFLDTLKRLLNRERIEISAFSKKILLAGLLTIMFQMQQKDLQLSFLEWDSMKEPWKETISLAIDVWRYQMCPKGCCDTQSALSTKPGAEDMLPPMLKKEDSRCKFSLYHIAQISMRISHYDYIIYAGAPSRMNVSVSSSEYKAVSERVIAWAGSVSGGTGVVHAYLFLFEMFLSPSNEDITYRYNPNHDPFLHRKNIIASALLVIFAYNFSTRGPENDIYEVGKSIEYYPEKEDGYSYLQRIRKAFLKEDKLHLSEYEDSYYIHNTIKKYANIVANIPGRNNMVGLLKLFYNSFKNSEWEIGYEYSKLFRNCIERCLGKQSIQCMDMYSNDAF</sequence>
<keyword evidence="2" id="KW-0479">Metal-binding</keyword>
<gene>
    <name evidence="9" type="primary">Piso0_003692</name>
    <name evidence="9" type="ORF">GNLVRS01_PISO0K00472g</name>
    <name evidence="10" type="ORF">GNLVRS01_PISO0L00473g</name>
</gene>
<dbReference type="SMART" id="SM00355">
    <property type="entry name" value="ZnF_C2H2"/>
    <property type="match status" value="2"/>
</dbReference>
<organism evidence="9 11">
    <name type="scientific">Pichia sorbitophila (strain ATCC MYA-4447 / BCRC 22081 / CBS 7064 / NBRC 10061 / NRRL Y-12695)</name>
    <name type="common">Hybrid yeast</name>
    <dbReference type="NCBI Taxonomy" id="559304"/>
    <lineage>
        <taxon>Eukaryota</taxon>
        <taxon>Fungi</taxon>
        <taxon>Dikarya</taxon>
        <taxon>Ascomycota</taxon>
        <taxon>Saccharomycotina</taxon>
        <taxon>Pichiomycetes</taxon>
        <taxon>Debaryomycetaceae</taxon>
        <taxon>Millerozyma</taxon>
    </lineage>
</organism>
<evidence type="ECO:0000256" key="3">
    <source>
        <dbReference type="ARBA" id="ARBA00022737"/>
    </source>
</evidence>
<dbReference type="Proteomes" id="UP000005222">
    <property type="component" value="Chromosome L"/>
</dbReference>
<dbReference type="GO" id="GO:0000978">
    <property type="term" value="F:RNA polymerase II cis-regulatory region sequence-specific DNA binding"/>
    <property type="evidence" value="ECO:0007669"/>
    <property type="project" value="InterPro"/>
</dbReference>
<proteinExistence type="predicted"/>
<dbReference type="GO" id="GO:0000785">
    <property type="term" value="C:chromatin"/>
    <property type="evidence" value="ECO:0007669"/>
    <property type="project" value="TreeGrafter"/>
</dbReference>
<evidence type="ECO:0000259" key="8">
    <source>
        <dbReference type="PROSITE" id="PS50157"/>
    </source>
</evidence>
<dbReference type="STRING" id="559304.G8YAR6"/>
<dbReference type="AlphaFoldDB" id="G8YAR6"/>
<reference evidence="11" key="2">
    <citation type="journal article" date="2012" name="G3 (Bethesda)">
        <title>Pichia sorbitophila, an interspecies yeast hybrid reveals early steps of genome resolution following polyploidization.</title>
        <authorList>
            <person name="Leh Louis V."/>
            <person name="Despons L."/>
            <person name="Friedrich A."/>
            <person name="Martin T."/>
            <person name="Durrens P."/>
            <person name="Casaregola S."/>
            <person name="Neuveglise C."/>
            <person name="Fairhead C."/>
            <person name="Marck C."/>
            <person name="Cruz J.A."/>
            <person name="Straub M.L."/>
            <person name="Kugler V."/>
            <person name="Sacerdot C."/>
            <person name="Uzunov Z."/>
            <person name="Thierry A."/>
            <person name="Weiss S."/>
            <person name="Bleykasten C."/>
            <person name="De Montigny J."/>
            <person name="Jacques N."/>
            <person name="Jung P."/>
            <person name="Lemaire M."/>
            <person name="Mallet S."/>
            <person name="Morel G."/>
            <person name="Richard G.F."/>
            <person name="Sarkar A."/>
            <person name="Savel G."/>
            <person name="Schacherer J."/>
            <person name="Seret M.L."/>
            <person name="Talla E."/>
            <person name="Samson G."/>
            <person name="Jubin C."/>
            <person name="Poulain J."/>
            <person name="Vacherie B."/>
            <person name="Barbe V."/>
            <person name="Pelletier E."/>
            <person name="Sherman D.J."/>
            <person name="Westhof E."/>
            <person name="Weissenbach J."/>
            <person name="Baret P.V."/>
            <person name="Wincker P."/>
            <person name="Gaillardin C."/>
            <person name="Dujon B."/>
            <person name="Souciet J.L."/>
        </authorList>
    </citation>
    <scope>NUCLEOTIDE SEQUENCE [LARGE SCALE GENOMIC DNA]</scope>
    <source>
        <strain evidence="11">ATCC MYA-4447 / BCRC 22081 / CBS 7064 / NBRC 10061 / NRRL Y-12695</strain>
    </source>
</reference>
<dbReference type="OrthoDB" id="1405595at2759"/>
<comment type="subcellular location">
    <subcellularLocation>
        <location evidence="1">Nucleus</location>
    </subcellularLocation>
</comment>
<dbReference type="Pfam" id="PF04082">
    <property type="entry name" value="Fungal_trans"/>
    <property type="match status" value="1"/>
</dbReference>
<dbReference type="HOGENOM" id="CLU_006466_2_0_1"/>
<dbReference type="GO" id="GO:0000981">
    <property type="term" value="F:DNA-binding transcription factor activity, RNA polymerase II-specific"/>
    <property type="evidence" value="ECO:0007669"/>
    <property type="project" value="InterPro"/>
</dbReference>
<dbReference type="GO" id="GO:0006351">
    <property type="term" value="P:DNA-templated transcription"/>
    <property type="evidence" value="ECO:0007669"/>
    <property type="project" value="InterPro"/>
</dbReference>
<evidence type="ECO:0000256" key="5">
    <source>
        <dbReference type="ARBA" id="ARBA00022833"/>
    </source>
</evidence>
<evidence type="ECO:0000256" key="7">
    <source>
        <dbReference type="PROSITE-ProRule" id="PRU00042"/>
    </source>
</evidence>
<dbReference type="EMBL" id="FO082049">
    <property type="protein sequence ID" value="CCE83120.1"/>
    <property type="molecule type" value="Genomic_DNA"/>
</dbReference>
<dbReference type="PANTHER" id="PTHR40626:SF11">
    <property type="entry name" value="ZINC FINGER PROTEIN YPR022C"/>
    <property type="match status" value="1"/>
</dbReference>
<dbReference type="PROSITE" id="PS50157">
    <property type="entry name" value="ZINC_FINGER_C2H2_2"/>
    <property type="match status" value="1"/>
</dbReference>
<accession>G8YAR6</accession>
<evidence type="ECO:0000256" key="1">
    <source>
        <dbReference type="ARBA" id="ARBA00004123"/>
    </source>
</evidence>
<dbReference type="GO" id="GO:0005634">
    <property type="term" value="C:nucleus"/>
    <property type="evidence" value="ECO:0007669"/>
    <property type="project" value="UniProtKB-SubCell"/>
</dbReference>
<dbReference type="PROSITE" id="PS00028">
    <property type="entry name" value="ZINC_FINGER_C2H2_1"/>
    <property type="match status" value="2"/>
</dbReference>
<evidence type="ECO:0000256" key="2">
    <source>
        <dbReference type="ARBA" id="ARBA00022723"/>
    </source>
</evidence>
<evidence type="ECO:0000256" key="4">
    <source>
        <dbReference type="ARBA" id="ARBA00022771"/>
    </source>
</evidence>
<dbReference type="eggNOG" id="KOG1721">
    <property type="taxonomic scope" value="Eukaryota"/>
</dbReference>
<dbReference type="PANTHER" id="PTHR40626">
    <property type="entry name" value="MIP31509P"/>
    <property type="match status" value="1"/>
</dbReference>
<dbReference type="FunCoup" id="G8YAR6">
    <property type="interactions" value="38"/>
</dbReference>
<keyword evidence="3" id="KW-0677">Repeat</keyword>
<keyword evidence="6" id="KW-0539">Nucleus</keyword>
<dbReference type="SUPFAM" id="SSF57667">
    <property type="entry name" value="beta-beta-alpha zinc fingers"/>
    <property type="match status" value="1"/>
</dbReference>
<evidence type="ECO:0000313" key="11">
    <source>
        <dbReference type="Proteomes" id="UP000005222"/>
    </source>
</evidence>
<evidence type="ECO:0000313" key="9">
    <source>
        <dbReference type="EMBL" id="CCE83120.1"/>
    </source>
</evidence>
<keyword evidence="5" id="KW-0862">Zinc</keyword>
<name>G8YAR6_PICSO</name>
<dbReference type="InterPro" id="IPR013087">
    <property type="entry name" value="Znf_C2H2_type"/>
</dbReference>
<dbReference type="EMBL" id="FO082048">
    <property type="protein sequence ID" value="CCE84151.1"/>
    <property type="molecule type" value="Genomic_DNA"/>
</dbReference>
<dbReference type="Gene3D" id="3.30.160.60">
    <property type="entry name" value="Classic Zinc Finger"/>
    <property type="match status" value="1"/>
</dbReference>
<dbReference type="Proteomes" id="UP000005222">
    <property type="component" value="Chromosome K"/>
</dbReference>
<dbReference type="GO" id="GO:0008270">
    <property type="term" value="F:zinc ion binding"/>
    <property type="evidence" value="ECO:0007669"/>
    <property type="project" value="UniProtKB-KW"/>
</dbReference>
<dbReference type="InterPro" id="IPR051059">
    <property type="entry name" value="VerF-like"/>
</dbReference>
<evidence type="ECO:0000256" key="6">
    <source>
        <dbReference type="ARBA" id="ARBA00023242"/>
    </source>
</evidence>